<dbReference type="Gene3D" id="2.40.420.20">
    <property type="match status" value="1"/>
</dbReference>
<organism evidence="2">
    <name type="scientific">Thermorudis sp</name>
    <dbReference type="NCBI Taxonomy" id="1969470"/>
    <lineage>
        <taxon>Bacteria</taxon>
        <taxon>Pseudomonadati</taxon>
        <taxon>Thermomicrobiota</taxon>
        <taxon>Thermomicrobia</taxon>
        <taxon>Thermomicrobia incertae sedis</taxon>
        <taxon>Thermorudis</taxon>
    </lineage>
</organism>
<name>A0A7C3AS68_9BACT</name>
<evidence type="ECO:0000313" key="2">
    <source>
        <dbReference type="EMBL" id="HEX71674.1"/>
    </source>
</evidence>
<evidence type="ECO:0000256" key="1">
    <source>
        <dbReference type="SAM" id="SignalP"/>
    </source>
</evidence>
<keyword evidence="1" id="KW-0732">Signal</keyword>
<proteinExistence type="predicted"/>
<sequence length="149" mass="15966">MFGKRMTWIVAAVLLASLALSACSQATARPAASAEEPSKLEPIEGTELSRVILTEKAAERLGIETDQVRQVKITGEQRTVVPYAAVLYTEDGETWIYTNPEPPVFVRQSITVERIEGDQAILTDGPPVGTPVVTAGAAELFGIEFGVGH</sequence>
<protein>
    <submittedName>
        <fullName evidence="2">Uncharacterized protein</fullName>
    </submittedName>
</protein>
<dbReference type="PROSITE" id="PS51257">
    <property type="entry name" value="PROKAR_LIPOPROTEIN"/>
    <property type="match status" value="1"/>
</dbReference>
<comment type="caution">
    <text evidence="2">The sequence shown here is derived from an EMBL/GenBank/DDBJ whole genome shotgun (WGS) entry which is preliminary data.</text>
</comment>
<gene>
    <name evidence="2" type="ORF">ENP13_10610</name>
</gene>
<dbReference type="AlphaFoldDB" id="A0A7C3AS68"/>
<accession>A0A7C3AS68</accession>
<feature type="chain" id="PRO_5028249012" evidence="1">
    <location>
        <begin position="23"/>
        <end position="149"/>
    </location>
</feature>
<feature type="signal peptide" evidence="1">
    <location>
        <begin position="1"/>
        <end position="22"/>
    </location>
</feature>
<reference evidence="2" key="1">
    <citation type="journal article" date="2020" name="mSystems">
        <title>Genome- and Community-Level Interaction Insights into Carbon Utilization and Element Cycling Functions of Hydrothermarchaeota in Hydrothermal Sediment.</title>
        <authorList>
            <person name="Zhou Z."/>
            <person name="Liu Y."/>
            <person name="Xu W."/>
            <person name="Pan J."/>
            <person name="Luo Z.H."/>
            <person name="Li M."/>
        </authorList>
    </citation>
    <scope>NUCLEOTIDE SEQUENCE [LARGE SCALE GENOMIC DNA]</scope>
    <source>
        <strain evidence="2">SpSt-192</strain>
    </source>
</reference>
<dbReference type="EMBL" id="DSID01000807">
    <property type="protein sequence ID" value="HEX71674.1"/>
    <property type="molecule type" value="Genomic_DNA"/>
</dbReference>